<reference evidence="3 4" key="2">
    <citation type="journal article" date="2015" name="Stand. Genomic Sci.">
        <title>Draft genome sequence of Cellulomonas carbonis T26(T) and comparative analysis of six Cellulomonas genomes.</title>
        <authorList>
            <person name="Zhuang W."/>
            <person name="Zhang S."/>
            <person name="Xia X."/>
            <person name="Wang G."/>
        </authorList>
    </citation>
    <scope>NUCLEOTIDE SEQUENCE [LARGE SCALE GENOMIC DNA]</scope>
    <source>
        <strain evidence="3 4">T26</strain>
    </source>
</reference>
<proteinExistence type="predicted"/>
<dbReference type="SUPFAM" id="SSF55874">
    <property type="entry name" value="ATPase domain of HSP90 chaperone/DNA topoisomerase II/histidine kinase"/>
    <property type="match status" value="1"/>
</dbReference>
<reference evidence="3 4" key="1">
    <citation type="submission" date="2013-08" db="EMBL/GenBank/DDBJ databases">
        <title>Genome sequencing of Cellulomonas carbonis T26.</title>
        <authorList>
            <person name="Chen F."/>
            <person name="Li Y."/>
            <person name="Wang G."/>
        </authorList>
    </citation>
    <scope>NUCLEOTIDE SEQUENCE [LARGE SCALE GENOMIC DNA]</scope>
    <source>
        <strain evidence="3 4">T26</strain>
    </source>
</reference>
<dbReference type="Proteomes" id="UP000029839">
    <property type="component" value="Unassembled WGS sequence"/>
</dbReference>
<keyword evidence="3" id="KW-0547">Nucleotide-binding</keyword>
<keyword evidence="3" id="KW-0067">ATP-binding</keyword>
<dbReference type="InterPro" id="IPR003594">
    <property type="entry name" value="HATPase_dom"/>
</dbReference>
<dbReference type="OrthoDB" id="4251531at2"/>
<dbReference type="Pfam" id="PF13581">
    <property type="entry name" value="HATPase_c_2"/>
    <property type="match status" value="1"/>
</dbReference>
<dbReference type="GO" id="GO:0004674">
    <property type="term" value="F:protein serine/threonine kinase activity"/>
    <property type="evidence" value="ECO:0007669"/>
    <property type="project" value="UniProtKB-KW"/>
</dbReference>
<keyword evidence="4" id="KW-1185">Reference proteome</keyword>
<dbReference type="PANTHER" id="PTHR35526">
    <property type="entry name" value="ANTI-SIGMA-F FACTOR RSBW-RELATED"/>
    <property type="match status" value="1"/>
</dbReference>
<comment type="caution">
    <text evidence="3">The sequence shown here is derived from an EMBL/GenBank/DDBJ whole genome shotgun (WGS) entry which is preliminary data.</text>
</comment>
<dbReference type="PANTHER" id="PTHR35526:SF3">
    <property type="entry name" value="ANTI-SIGMA-F FACTOR RSBW"/>
    <property type="match status" value="1"/>
</dbReference>
<evidence type="ECO:0000259" key="2">
    <source>
        <dbReference type="Pfam" id="PF13581"/>
    </source>
</evidence>
<protein>
    <submittedName>
        <fullName evidence="3">ATP-binding protein</fullName>
    </submittedName>
</protein>
<dbReference type="AlphaFoldDB" id="A0A0A0BUG7"/>
<evidence type="ECO:0000313" key="3">
    <source>
        <dbReference type="EMBL" id="KGM11576.1"/>
    </source>
</evidence>
<dbReference type="EMBL" id="AXCY01000018">
    <property type="protein sequence ID" value="KGM11576.1"/>
    <property type="molecule type" value="Genomic_DNA"/>
</dbReference>
<dbReference type="InterPro" id="IPR036890">
    <property type="entry name" value="HATPase_C_sf"/>
</dbReference>
<evidence type="ECO:0000313" key="4">
    <source>
        <dbReference type="Proteomes" id="UP000029839"/>
    </source>
</evidence>
<gene>
    <name evidence="3" type="ORF">N868_05465</name>
</gene>
<name>A0A0A0BUG7_9CELL</name>
<dbReference type="Gene3D" id="3.30.565.10">
    <property type="entry name" value="Histidine kinase-like ATPase, C-terminal domain"/>
    <property type="match status" value="1"/>
</dbReference>
<keyword evidence="1" id="KW-0723">Serine/threonine-protein kinase</keyword>
<accession>A0A0A0BUG7</accession>
<dbReference type="CDD" id="cd16936">
    <property type="entry name" value="HATPase_RsbW-like"/>
    <property type="match status" value="1"/>
</dbReference>
<organism evidence="3 4">
    <name type="scientific">Cellulomonas carbonis T26</name>
    <dbReference type="NCBI Taxonomy" id="947969"/>
    <lineage>
        <taxon>Bacteria</taxon>
        <taxon>Bacillati</taxon>
        <taxon>Actinomycetota</taxon>
        <taxon>Actinomycetes</taxon>
        <taxon>Micrococcales</taxon>
        <taxon>Cellulomonadaceae</taxon>
        <taxon>Cellulomonas</taxon>
    </lineage>
</organism>
<dbReference type="InterPro" id="IPR050267">
    <property type="entry name" value="Anti-sigma-factor_SerPK"/>
</dbReference>
<evidence type="ECO:0000256" key="1">
    <source>
        <dbReference type="ARBA" id="ARBA00022527"/>
    </source>
</evidence>
<feature type="domain" description="Histidine kinase/HSP90-like ATPase" evidence="2">
    <location>
        <begin position="52"/>
        <end position="164"/>
    </location>
</feature>
<sequence length="174" mass="17336">MSTCLATAAATRAAGRAGSPAPLPEVGSGPVLALRPVPSSTDAPRELVVACAPGSVSRARRWATDQATALGATADEVCVVELLASEVVTNAIRHGSAGGDVVVRVTRHADGVLVAVHDDGRGAPVVREPSPEEAGGRGMQLVDVLAAQWGAQSLATGGKCVWFVVALAAATAAA</sequence>
<keyword evidence="1" id="KW-0808">Transferase</keyword>
<dbReference type="GO" id="GO:0005524">
    <property type="term" value="F:ATP binding"/>
    <property type="evidence" value="ECO:0007669"/>
    <property type="project" value="UniProtKB-KW"/>
</dbReference>
<keyword evidence="1" id="KW-0418">Kinase</keyword>
<dbReference type="RefSeq" id="WP_052426018.1">
    <property type="nucleotide sequence ID" value="NZ_AXCY01000018.1"/>
</dbReference>